<name>A0ABN3YQM8_CHLPN</name>
<protein>
    <submittedName>
        <fullName evidence="1">Uncharacterized protein</fullName>
    </submittedName>
</protein>
<evidence type="ECO:0000313" key="2">
    <source>
        <dbReference type="Proteomes" id="UP000000424"/>
    </source>
</evidence>
<dbReference type="Proteomes" id="UP000000424">
    <property type="component" value="Chromosome"/>
</dbReference>
<accession>A0ABN3YQM8</accession>
<gene>
    <name evidence="1" type="ordered locus">CpB1094</name>
</gene>
<organism evidence="1 2">
    <name type="scientific">Chlamydia pneumoniae</name>
    <name type="common">Chlamydophila pneumoniae</name>
    <dbReference type="NCBI Taxonomy" id="83558"/>
    <lineage>
        <taxon>Bacteria</taxon>
        <taxon>Pseudomonadati</taxon>
        <taxon>Chlamydiota</taxon>
        <taxon>Chlamydiia</taxon>
        <taxon>Chlamydiales</taxon>
        <taxon>Chlamydiaceae</taxon>
        <taxon>Chlamydia/Chlamydophila group</taxon>
        <taxon>Chlamydia</taxon>
    </lineage>
</organism>
<dbReference type="EMBL" id="AE009440">
    <property type="protein sequence ID" value="AAP99024.1"/>
    <property type="molecule type" value="Genomic_DNA"/>
</dbReference>
<reference evidence="1" key="1">
    <citation type="submission" date="2002-05" db="EMBL/GenBank/DDBJ databases">
        <title>The genome sequence of Chlamydia pneumoniae TW183 and comparison with other Chlamydia strains based on whole genome sequence analysis.</title>
        <authorList>
            <person name="Geng M.M."/>
            <person name="Schuhmacher A."/>
            <person name="Muehldorfer I."/>
            <person name="Bensch K.W."/>
            <person name="Schaefer K.P."/>
            <person name="Schneider S."/>
            <person name="Pohl T."/>
            <person name="Essig A."/>
            <person name="Marre R."/>
            <person name="Melchers K."/>
        </authorList>
    </citation>
    <scope>NUCLEOTIDE SEQUENCE [LARGE SCALE GENOMIC DNA]</scope>
    <source>
        <strain evidence="1">TW-183</strain>
    </source>
</reference>
<keyword evidence="2" id="KW-1185">Reference proteome</keyword>
<proteinExistence type="predicted"/>
<evidence type="ECO:0000313" key="1">
    <source>
        <dbReference type="EMBL" id="AAP99024.1"/>
    </source>
</evidence>
<sequence length="33" mass="3984">MVRPIIKKAIPIFSNRNGFFKSKRTRTIFRMQT</sequence>